<comment type="caution">
    <text evidence="4">The sequence shown here is derived from an EMBL/GenBank/DDBJ whole genome shotgun (WGS) entry which is preliminary data.</text>
</comment>
<name>A0A168N9J6_MUCCL</name>
<feature type="compositionally biased region" description="Low complexity" evidence="2">
    <location>
        <begin position="86"/>
        <end position="98"/>
    </location>
</feature>
<feature type="coiled-coil region" evidence="1">
    <location>
        <begin position="134"/>
        <end position="195"/>
    </location>
</feature>
<keyword evidence="1" id="KW-0175">Coiled coil</keyword>
<proteinExistence type="predicted"/>
<gene>
    <name evidence="4" type="ORF">MUCCIDRAFT_159676</name>
</gene>
<dbReference type="InterPro" id="IPR029466">
    <property type="entry name" value="NAM-associated_C"/>
</dbReference>
<evidence type="ECO:0000259" key="3">
    <source>
        <dbReference type="Pfam" id="PF14303"/>
    </source>
</evidence>
<feature type="domain" description="No apical meristem-associated C-terminal" evidence="3">
    <location>
        <begin position="53"/>
        <end position="186"/>
    </location>
</feature>
<dbReference type="Pfam" id="PF14303">
    <property type="entry name" value="NAM-associated"/>
    <property type="match status" value="1"/>
</dbReference>
<evidence type="ECO:0000256" key="1">
    <source>
        <dbReference type="SAM" id="Coils"/>
    </source>
</evidence>
<keyword evidence="5" id="KW-1185">Reference proteome</keyword>
<accession>A0A168N9J6</accession>
<sequence length="216" mass="24764">MSHHEMTNIEASASVTIEASTSFASIIETTVAPVAIIKAMELLEMTVKDKNKKKFDMLHCYQKLKSMPKWKALMADSAAGNQPRRAPAQPTLHAAAADTDADDYSIAIEKSGDDDELPRPVGRKKAKILQREKLANDKAAKAIAERQEKILENQERRFKQLEEYLLLQRLQHGEKMEMERMKMQLEREKWEFEKSRRLATTPSTEYINLDDCNNEE</sequence>
<evidence type="ECO:0000256" key="2">
    <source>
        <dbReference type="SAM" id="MobiDB-lite"/>
    </source>
</evidence>
<feature type="region of interest" description="Disordered" evidence="2">
    <location>
        <begin position="77"/>
        <end position="98"/>
    </location>
</feature>
<dbReference type="AlphaFoldDB" id="A0A168N9J6"/>
<organism evidence="4 5">
    <name type="scientific">Mucor lusitanicus CBS 277.49</name>
    <dbReference type="NCBI Taxonomy" id="747725"/>
    <lineage>
        <taxon>Eukaryota</taxon>
        <taxon>Fungi</taxon>
        <taxon>Fungi incertae sedis</taxon>
        <taxon>Mucoromycota</taxon>
        <taxon>Mucoromycotina</taxon>
        <taxon>Mucoromycetes</taxon>
        <taxon>Mucorales</taxon>
        <taxon>Mucorineae</taxon>
        <taxon>Mucoraceae</taxon>
        <taxon>Mucor</taxon>
    </lineage>
</organism>
<dbReference type="Proteomes" id="UP000077051">
    <property type="component" value="Unassembled WGS sequence"/>
</dbReference>
<dbReference type="VEuPathDB" id="FungiDB:MUCCIDRAFT_159676"/>
<evidence type="ECO:0000313" key="5">
    <source>
        <dbReference type="Proteomes" id="UP000077051"/>
    </source>
</evidence>
<evidence type="ECO:0000313" key="4">
    <source>
        <dbReference type="EMBL" id="OAD05984.1"/>
    </source>
</evidence>
<dbReference type="EMBL" id="AMYB01000002">
    <property type="protein sequence ID" value="OAD05984.1"/>
    <property type="molecule type" value="Genomic_DNA"/>
</dbReference>
<reference evidence="4 5" key="1">
    <citation type="submission" date="2015-06" db="EMBL/GenBank/DDBJ databases">
        <title>Expansion of signal transduction pathways in fungi by whole-genome duplication.</title>
        <authorList>
            <consortium name="DOE Joint Genome Institute"/>
            <person name="Corrochano L.M."/>
            <person name="Kuo A."/>
            <person name="Marcet-Houben M."/>
            <person name="Polaino S."/>
            <person name="Salamov A."/>
            <person name="Villalobos J.M."/>
            <person name="Alvarez M.I."/>
            <person name="Avalos J."/>
            <person name="Benito E.P."/>
            <person name="Benoit I."/>
            <person name="Burger G."/>
            <person name="Camino L.P."/>
            <person name="Canovas D."/>
            <person name="Cerda-Olmedo E."/>
            <person name="Cheng J.-F."/>
            <person name="Dominguez A."/>
            <person name="Elias M."/>
            <person name="Eslava A.P."/>
            <person name="Glaser F."/>
            <person name="Grimwood J."/>
            <person name="Gutierrez G."/>
            <person name="Heitman J."/>
            <person name="Henrissat B."/>
            <person name="Iturriaga E.A."/>
            <person name="Lang B.F."/>
            <person name="Lavin J.L."/>
            <person name="Lee S."/>
            <person name="Li W."/>
            <person name="Lindquist E."/>
            <person name="Lopez-Garcia S."/>
            <person name="Luque E.M."/>
            <person name="Marcos A.T."/>
            <person name="Martin J."/>
            <person name="Mccluskey K."/>
            <person name="Medina H.R."/>
            <person name="Miralles-Duran A."/>
            <person name="Miyazaki A."/>
            <person name="Munoz-Torres E."/>
            <person name="Oguiza J.A."/>
            <person name="Ohm R."/>
            <person name="Olmedo M."/>
            <person name="Orejas M."/>
            <person name="Ortiz-Castellanos L."/>
            <person name="Pisabarro A.G."/>
            <person name="Rodriguez-Romero J."/>
            <person name="Ruiz-Herrera J."/>
            <person name="Ruiz-Vazquez R."/>
            <person name="Sanz C."/>
            <person name="Schackwitz W."/>
            <person name="Schmutz J."/>
            <person name="Shahriari M."/>
            <person name="Shelest E."/>
            <person name="Silva-Franco F."/>
            <person name="Soanes D."/>
            <person name="Syed K."/>
            <person name="Tagua V.G."/>
            <person name="Talbot N.J."/>
            <person name="Thon M."/>
            <person name="De Vries R.P."/>
            <person name="Wiebenga A."/>
            <person name="Yadav J.S."/>
            <person name="Braun E.L."/>
            <person name="Baker S."/>
            <person name="Garre V."/>
            <person name="Horwitz B."/>
            <person name="Torres-Martinez S."/>
            <person name="Idnurm A."/>
            <person name="Herrera-Estrella A."/>
            <person name="Gabaldon T."/>
            <person name="Grigoriev I.V."/>
        </authorList>
    </citation>
    <scope>NUCLEOTIDE SEQUENCE [LARGE SCALE GENOMIC DNA]</scope>
    <source>
        <strain evidence="4 5">CBS 277.49</strain>
    </source>
</reference>
<protein>
    <recommendedName>
        <fullName evidence="3">No apical meristem-associated C-terminal domain-containing protein</fullName>
    </recommendedName>
</protein>